<dbReference type="EMBL" id="MCSW01000197">
    <property type="protein sequence ID" value="PMF18952.1"/>
    <property type="molecule type" value="Genomic_DNA"/>
</dbReference>
<reference evidence="2" key="1">
    <citation type="submission" date="2016-07" db="EMBL/GenBank/DDBJ databases">
        <title>Nontailed viruses are major unrecognized killers of bacteria in the ocean.</title>
        <authorList>
            <person name="Kauffman K."/>
            <person name="Hussain F."/>
            <person name="Yang J."/>
            <person name="Arevalo P."/>
            <person name="Brown J."/>
            <person name="Cutler M."/>
            <person name="Kelly L."/>
            <person name="Polz M.F."/>
        </authorList>
    </citation>
    <scope>NUCLEOTIDE SEQUENCE [LARGE SCALE GENOMIC DNA]</scope>
    <source>
        <strain evidence="2">10N.286.54.F3</strain>
    </source>
</reference>
<sequence>MLQSWGVFDDPQIDGRVINIDTSLNAYLFDFTVAQLIINVITNSLKNDVGRKVTTCKFDSHSVGSGEF</sequence>
<proteinExistence type="predicted"/>
<evidence type="ECO:0000313" key="1">
    <source>
        <dbReference type="EMBL" id="PMF18952.1"/>
    </source>
</evidence>
<dbReference type="Proteomes" id="UP000235405">
    <property type="component" value="Unassembled WGS sequence"/>
</dbReference>
<dbReference type="AlphaFoldDB" id="A0A2N7CAZ9"/>
<comment type="caution">
    <text evidence="1">The sequence shown here is derived from an EMBL/GenBank/DDBJ whole genome shotgun (WGS) entry which is preliminary data.</text>
</comment>
<organism evidence="1 2">
    <name type="scientific">Vibrio splendidus</name>
    <dbReference type="NCBI Taxonomy" id="29497"/>
    <lineage>
        <taxon>Bacteria</taxon>
        <taxon>Pseudomonadati</taxon>
        <taxon>Pseudomonadota</taxon>
        <taxon>Gammaproteobacteria</taxon>
        <taxon>Vibrionales</taxon>
        <taxon>Vibrionaceae</taxon>
        <taxon>Vibrio</taxon>
    </lineage>
</organism>
<evidence type="ECO:0000313" key="2">
    <source>
        <dbReference type="Proteomes" id="UP000235405"/>
    </source>
</evidence>
<name>A0A2N7CAZ9_VIBSP</name>
<accession>A0A2N7CAZ9</accession>
<gene>
    <name evidence="1" type="ORF">BCV19_14600</name>
</gene>
<protein>
    <submittedName>
        <fullName evidence="1">Uncharacterized protein</fullName>
    </submittedName>
</protein>